<accession>A0A243QA53</accession>
<organism evidence="1 2">
    <name type="scientific">Gordonia lacunae</name>
    <dbReference type="NCBI Taxonomy" id="417102"/>
    <lineage>
        <taxon>Bacteria</taxon>
        <taxon>Bacillati</taxon>
        <taxon>Actinomycetota</taxon>
        <taxon>Actinomycetes</taxon>
        <taxon>Mycobacteriales</taxon>
        <taxon>Gordoniaceae</taxon>
        <taxon>Gordonia</taxon>
    </lineage>
</organism>
<dbReference type="Proteomes" id="UP000194632">
    <property type="component" value="Unassembled WGS sequence"/>
</dbReference>
<protein>
    <submittedName>
        <fullName evidence="1">Uncharacterized protein</fullName>
    </submittedName>
</protein>
<sequence length="147" mass="16170">MSGLSDDTGMMGIVDPHAYESFVSRHWTLESLFTHFATQMHRRTLLLWETGDEGSWTITVENSPVAAHYPIVRQAAGPSTATRGELVVVSYDTLTMAAQFPHKRVDAYKEWQGSAVDVAVGTYVCAVSQLTEPGMVRATTAQTSIYN</sequence>
<evidence type="ECO:0000313" key="1">
    <source>
        <dbReference type="EMBL" id="OUC78198.1"/>
    </source>
</evidence>
<evidence type="ECO:0000313" key="2">
    <source>
        <dbReference type="Proteomes" id="UP000194632"/>
    </source>
</evidence>
<proteinExistence type="predicted"/>
<name>A0A243QA53_9ACTN</name>
<gene>
    <name evidence="1" type="ORF">CA982_13290</name>
</gene>
<dbReference type="EMBL" id="NGFO01000014">
    <property type="protein sequence ID" value="OUC78198.1"/>
    <property type="molecule type" value="Genomic_DNA"/>
</dbReference>
<dbReference type="AlphaFoldDB" id="A0A243QA53"/>
<keyword evidence="2" id="KW-1185">Reference proteome</keyword>
<reference evidence="1 2" key="1">
    <citation type="submission" date="2017-05" db="EMBL/GenBank/DDBJ databases">
        <title>Biotechnological potential of actinobacteria isolated from South African environments.</title>
        <authorList>
            <person name="Le Roes-Hill M."/>
            <person name="Prins A."/>
            <person name="Durrell K.A."/>
        </authorList>
    </citation>
    <scope>NUCLEOTIDE SEQUENCE [LARGE SCALE GENOMIC DNA]</scope>
    <source>
        <strain evidence="1">BS2</strain>
    </source>
</reference>
<comment type="caution">
    <text evidence="1">The sequence shown here is derived from an EMBL/GenBank/DDBJ whole genome shotgun (WGS) entry which is preliminary data.</text>
</comment>